<keyword evidence="1" id="KW-0489">Methyltransferase</keyword>
<evidence type="ECO:0000313" key="2">
    <source>
        <dbReference type="Proteomes" id="UP001259587"/>
    </source>
</evidence>
<proteinExistence type="predicted"/>
<dbReference type="EMBL" id="JAVDTH010000007">
    <property type="protein sequence ID" value="MDR6712173.1"/>
    <property type="molecule type" value="Genomic_DNA"/>
</dbReference>
<name>A0ACC6K159_9PSED</name>
<sequence length="223" mass="24864">MAAPSQSRRYSSRCTVVQRSKSSHNWLREHFNDPFVKQAQKDGYRSRASYKLLEIQEKDKLIRPGMSVIDLGAAPGGWSQVTSRLIGGQGRLIASDILEMDSIPDVTFIQGDFTEDAVLQSILAAVGNSHVDLVISDMAPNMSGTPEVDMPRAMFLCELALDLATRVLRPGGDFLIKIFQGEGFDVYLKDVRSKFDKVQMRKPSSSRDRSREQYMLAKGFKGA</sequence>
<comment type="caution">
    <text evidence="1">The sequence shown here is derived from an EMBL/GenBank/DDBJ whole genome shotgun (WGS) entry which is preliminary data.</text>
</comment>
<reference evidence="1" key="1">
    <citation type="submission" date="2023-07" db="EMBL/GenBank/DDBJ databases">
        <title>Sorghum-associated microbial communities from plants grown in Nebraska, USA.</title>
        <authorList>
            <person name="Schachtman D."/>
        </authorList>
    </citation>
    <scope>NUCLEOTIDE SEQUENCE</scope>
    <source>
        <strain evidence="1">BE56</strain>
    </source>
</reference>
<dbReference type="Proteomes" id="UP001259587">
    <property type="component" value="Unassembled WGS sequence"/>
</dbReference>
<protein>
    <submittedName>
        <fullName evidence="1">23S rRNA (Uridine2552-2'-O)-methyltransferase</fullName>
        <ecNumber evidence="1">2.1.1.166</ecNumber>
    </submittedName>
</protein>
<gene>
    <name evidence="1" type="ORF">J2W83_001768</name>
</gene>
<evidence type="ECO:0000313" key="1">
    <source>
        <dbReference type="EMBL" id="MDR6712173.1"/>
    </source>
</evidence>
<keyword evidence="2" id="KW-1185">Reference proteome</keyword>
<keyword evidence="1" id="KW-0808">Transferase</keyword>
<dbReference type="EC" id="2.1.1.166" evidence="1"/>
<organism evidence="1 2">
    <name type="scientific">Pseudomonas hunanensis</name>
    <dbReference type="NCBI Taxonomy" id="1247546"/>
    <lineage>
        <taxon>Bacteria</taxon>
        <taxon>Pseudomonadati</taxon>
        <taxon>Pseudomonadota</taxon>
        <taxon>Gammaproteobacteria</taxon>
        <taxon>Pseudomonadales</taxon>
        <taxon>Pseudomonadaceae</taxon>
        <taxon>Pseudomonas</taxon>
    </lineage>
</organism>
<accession>A0ACC6K159</accession>